<reference evidence="3 5" key="1">
    <citation type="submission" date="2016-11" db="EMBL/GenBank/DDBJ databases">
        <authorList>
            <person name="Jaros S."/>
            <person name="Januszkiewicz K."/>
            <person name="Wedrychowicz H."/>
        </authorList>
    </citation>
    <scope>NUCLEOTIDE SEQUENCE [LARGE SCALE GENOMIC DNA]</scope>
    <source>
        <strain evidence="3 5">DSM 784</strain>
    </source>
</reference>
<feature type="transmembrane region" description="Helical" evidence="2">
    <location>
        <begin position="92"/>
        <end position="110"/>
    </location>
</feature>
<dbReference type="AlphaFoldDB" id="A0A1K1QIY6"/>
<evidence type="ECO:0000313" key="6">
    <source>
        <dbReference type="Proteomes" id="UP001326715"/>
    </source>
</evidence>
<name>A0A1K1QIY6_9BACT</name>
<dbReference type="STRING" id="1004.SAMN05661012_02788"/>
<gene>
    <name evidence="3" type="ORF">SAMN05661012_02788</name>
    <name evidence="4" type="ORF">SR876_29840</name>
</gene>
<dbReference type="Pfam" id="PF14362">
    <property type="entry name" value="DUF4407"/>
    <property type="match status" value="1"/>
</dbReference>
<dbReference type="EMBL" id="FPIZ01000008">
    <property type="protein sequence ID" value="SFW59633.1"/>
    <property type="molecule type" value="Genomic_DNA"/>
</dbReference>
<organism evidence="3 5">
    <name type="scientific">Chitinophaga sancti</name>
    <dbReference type="NCBI Taxonomy" id="1004"/>
    <lineage>
        <taxon>Bacteria</taxon>
        <taxon>Pseudomonadati</taxon>
        <taxon>Bacteroidota</taxon>
        <taxon>Chitinophagia</taxon>
        <taxon>Chitinophagales</taxon>
        <taxon>Chitinophagaceae</taxon>
        <taxon>Chitinophaga</taxon>
    </lineage>
</organism>
<sequence>MKRIGDFFLFCSGAHVPLLRRAPTETNKYGGIGATIFFTGLLAAFSGGYALWCVFGQLWSTLLFGAIWGLMIFNLDRYIVSGMKKRNKFSNEFLIALPRIILAILIAIVISKPLELQVFGKEIKQELIIMEQQVFKTQEDNVLSRYRQRMNELNGEIAILEKGIQTQALRRDTLQKVAREEADGTGGSKVKNLGPIYKAKKADADSAETALQKLSAENGVLIASKRKELAGIDSTFKATVAQLDRTHIDGLASQLDALGHLTQKSTPVWWANWFITILFITIETAPVFVKLISARGPYDDLLEAHEHAFIIYRKEKIEKREREYDSRMMVVR</sequence>
<dbReference type="EMBL" id="CP140154">
    <property type="protein sequence ID" value="WQG89136.1"/>
    <property type="molecule type" value="Genomic_DNA"/>
</dbReference>
<evidence type="ECO:0000313" key="5">
    <source>
        <dbReference type="Proteomes" id="UP000183788"/>
    </source>
</evidence>
<keyword evidence="2" id="KW-0812">Transmembrane</keyword>
<dbReference type="RefSeq" id="WP_072361018.1">
    <property type="nucleotide sequence ID" value="NZ_CBHWAX010000060.1"/>
</dbReference>
<evidence type="ECO:0000256" key="1">
    <source>
        <dbReference type="SAM" id="Coils"/>
    </source>
</evidence>
<evidence type="ECO:0000313" key="3">
    <source>
        <dbReference type="EMBL" id="SFW59633.1"/>
    </source>
</evidence>
<feature type="transmembrane region" description="Helical" evidence="2">
    <location>
        <begin position="58"/>
        <end position="80"/>
    </location>
</feature>
<evidence type="ECO:0000256" key="2">
    <source>
        <dbReference type="SAM" id="Phobius"/>
    </source>
</evidence>
<feature type="coiled-coil region" evidence="1">
    <location>
        <begin position="136"/>
        <end position="163"/>
    </location>
</feature>
<evidence type="ECO:0000313" key="4">
    <source>
        <dbReference type="EMBL" id="WQG89136.1"/>
    </source>
</evidence>
<reference evidence="4 6" key="2">
    <citation type="submission" date="2023-11" db="EMBL/GenBank/DDBJ databases">
        <title>MicrobeMod: A computational toolkit for identifying prokaryotic methylation and restriction-modification with nanopore sequencing.</title>
        <authorList>
            <person name="Crits-Christoph A."/>
            <person name="Kang S.C."/>
            <person name="Lee H."/>
            <person name="Ostrov N."/>
        </authorList>
    </citation>
    <scope>NUCLEOTIDE SEQUENCE [LARGE SCALE GENOMIC DNA]</scope>
    <source>
        <strain evidence="4 6">ATCC 23090</strain>
    </source>
</reference>
<proteinExistence type="predicted"/>
<accession>A0A1K1QIY6</accession>
<keyword evidence="6" id="KW-1185">Reference proteome</keyword>
<dbReference type="Proteomes" id="UP001326715">
    <property type="component" value="Chromosome"/>
</dbReference>
<keyword evidence="2" id="KW-0472">Membrane</keyword>
<keyword evidence="1" id="KW-0175">Coiled coil</keyword>
<dbReference type="Proteomes" id="UP000183788">
    <property type="component" value="Unassembled WGS sequence"/>
</dbReference>
<feature type="transmembrane region" description="Helical" evidence="2">
    <location>
        <begin position="29"/>
        <end position="52"/>
    </location>
</feature>
<dbReference type="OrthoDB" id="594406at2"/>
<dbReference type="InterPro" id="IPR025519">
    <property type="entry name" value="DUF4407"/>
</dbReference>
<keyword evidence="2" id="KW-1133">Transmembrane helix</keyword>
<protein>
    <submittedName>
        <fullName evidence="4">DUF4407 domain-containing protein</fullName>
    </submittedName>
</protein>